<evidence type="ECO:0000313" key="1">
    <source>
        <dbReference type="EMBL" id="OCL05053.1"/>
    </source>
</evidence>
<dbReference type="Pfam" id="PF01019">
    <property type="entry name" value="G_glu_transpept"/>
    <property type="match status" value="1"/>
</dbReference>
<dbReference type="PRINTS" id="PR01210">
    <property type="entry name" value="GGTRANSPTASE"/>
</dbReference>
<organism evidence="1 2">
    <name type="scientific">Glonium stellatum</name>
    <dbReference type="NCBI Taxonomy" id="574774"/>
    <lineage>
        <taxon>Eukaryota</taxon>
        <taxon>Fungi</taxon>
        <taxon>Dikarya</taxon>
        <taxon>Ascomycota</taxon>
        <taxon>Pezizomycotina</taxon>
        <taxon>Dothideomycetes</taxon>
        <taxon>Pleosporomycetidae</taxon>
        <taxon>Gloniales</taxon>
        <taxon>Gloniaceae</taxon>
        <taxon>Glonium</taxon>
    </lineage>
</organism>
<evidence type="ECO:0000313" key="2">
    <source>
        <dbReference type="Proteomes" id="UP000250140"/>
    </source>
</evidence>
<name>A0A8E2EVG5_9PEZI</name>
<accession>A0A8E2EVG5</accession>
<dbReference type="AlphaFoldDB" id="A0A8E2EVG5"/>
<dbReference type="SUPFAM" id="SSF56235">
    <property type="entry name" value="N-terminal nucleophile aminohydrolases (Ntn hydrolases)"/>
    <property type="match status" value="1"/>
</dbReference>
<proteinExistence type="predicted"/>
<gene>
    <name evidence="1" type="ORF">AOQ84DRAFT_104131</name>
</gene>
<dbReference type="EMBL" id="KV750385">
    <property type="protein sequence ID" value="OCL05053.1"/>
    <property type="molecule type" value="Genomic_DNA"/>
</dbReference>
<dbReference type="InterPro" id="IPR043138">
    <property type="entry name" value="GGT_lsub"/>
</dbReference>
<dbReference type="InterPro" id="IPR029055">
    <property type="entry name" value="Ntn_hydrolases_N"/>
</dbReference>
<dbReference type="PANTHER" id="PTHR43881:SF1">
    <property type="entry name" value="GAMMA-GLUTAMYLTRANSPEPTIDASE (AFU_ORTHOLOGUE AFUA_4G13580)"/>
    <property type="match status" value="1"/>
</dbReference>
<keyword evidence="2" id="KW-1185">Reference proteome</keyword>
<dbReference type="Gene3D" id="1.10.246.130">
    <property type="match status" value="1"/>
</dbReference>
<dbReference type="PANTHER" id="PTHR43881">
    <property type="entry name" value="GAMMA-GLUTAMYLTRANSPEPTIDASE (AFU_ORTHOLOGUE AFUA_4G13580)"/>
    <property type="match status" value="1"/>
</dbReference>
<dbReference type="Gene3D" id="3.60.20.40">
    <property type="match status" value="1"/>
</dbReference>
<dbReference type="OrthoDB" id="2015213at2759"/>
<protein>
    <submittedName>
        <fullName evidence="1">Acylase ACY 1</fullName>
    </submittedName>
</protein>
<dbReference type="InterPro" id="IPR043137">
    <property type="entry name" value="GGT_ssub_C"/>
</dbReference>
<reference evidence="1 2" key="1">
    <citation type="journal article" date="2016" name="Nat. Commun.">
        <title>Ectomycorrhizal ecology is imprinted in the genome of the dominant symbiotic fungus Cenococcum geophilum.</title>
        <authorList>
            <consortium name="DOE Joint Genome Institute"/>
            <person name="Peter M."/>
            <person name="Kohler A."/>
            <person name="Ohm R.A."/>
            <person name="Kuo A."/>
            <person name="Krutzmann J."/>
            <person name="Morin E."/>
            <person name="Arend M."/>
            <person name="Barry K.W."/>
            <person name="Binder M."/>
            <person name="Choi C."/>
            <person name="Clum A."/>
            <person name="Copeland A."/>
            <person name="Grisel N."/>
            <person name="Haridas S."/>
            <person name="Kipfer T."/>
            <person name="LaButti K."/>
            <person name="Lindquist E."/>
            <person name="Lipzen A."/>
            <person name="Maire R."/>
            <person name="Meier B."/>
            <person name="Mihaltcheva S."/>
            <person name="Molinier V."/>
            <person name="Murat C."/>
            <person name="Poggeler S."/>
            <person name="Quandt C.A."/>
            <person name="Sperisen C."/>
            <person name="Tritt A."/>
            <person name="Tisserant E."/>
            <person name="Crous P.W."/>
            <person name="Henrissat B."/>
            <person name="Nehls U."/>
            <person name="Egli S."/>
            <person name="Spatafora J.W."/>
            <person name="Grigoriev I.V."/>
            <person name="Martin F.M."/>
        </authorList>
    </citation>
    <scope>NUCLEOTIDE SEQUENCE [LARGE SCALE GENOMIC DNA]</scope>
    <source>
        <strain evidence="1 2">CBS 207.34</strain>
    </source>
</reference>
<dbReference type="Proteomes" id="UP000250140">
    <property type="component" value="Unassembled WGS sequence"/>
</dbReference>
<sequence length="606" mass="64595">MATSLELNRFPSAAHIYSSTNPQFIPFPSRRSVVHSTKGIVSSTQPLANQAGIEILRKGGNAADAAVAVAAGLNMTEPGSTGIGGDMFCLFYDAKTKKVHALNGSGRSGSQVTLERMRKDLGIPDGKSGKIPMPSVHAVTVPGAAAGWVDCVEKFGSGKVSMEEILAPAIELGEKGFPVSELSATFWAASEEDIRKASPNFAEMLKKDPNARDGCRAPKAGEIMKNPTLANTFRLLAKNGKKGFYEGFVAEALIKVVSDLGGHLTLDDLKHHAEFGSEEVDAISLKFSGQGVGETHEGGVEVWEHPPNGQGIVALMALGLLQELEKTGKINTWKETEHNSAAHLHAVIEVLRIAFSDASWWVTDPNVFKVPTAELISAPYLAERAKLFDPSQASPIPSHGSPAHSHSDTVYFCCADSSGNAISFINSNYGGYGTGIIPRACGFTLQNRGANFSLTPGHPNALEPRKRPYHTIIPALVTNAKDQSLHSVYGVMGGFMQPQGHVQVLLNQLVFKLNPQAALDAPRVCIGGGMPSRDGEMADRTVYLEDGIRAEVVLELARMGHDVQVVGGFRRGIFGRGQVVRLHVEDGVNVWSAGSDLRGDGAAVPE</sequence>
<dbReference type="InterPro" id="IPR052896">
    <property type="entry name" value="GGT-like_enzyme"/>
</dbReference>